<evidence type="ECO:0000256" key="1">
    <source>
        <dbReference type="ARBA" id="ARBA00006484"/>
    </source>
</evidence>
<sequence length="268" mass="27176">MDVADTVALVTGASSGIGRAVAGRLADAGAHVVVHGRDATRTAEVARRIGGTAVVADLSTMAGATRLAREATAVGPIDVLVASAGVGWSGSFLGMPAERAQEILAVDLVAPLALARALLPGMLRRGSGHLVLVSSVAGRTGVAGEAVYAAAKAGLDAFAESLRLELRGTGVGVTVVVPGAVDTAFFAGRGRPYARRVPRPVGADRVADAALGAIRRNRAEVWVPRWIGIAPRVRALAPGPFRGLSAWLGEPVRAGTGEEDDGWASGSM</sequence>
<evidence type="ECO:0000313" key="6">
    <source>
        <dbReference type="Proteomes" id="UP000035721"/>
    </source>
</evidence>
<keyword evidence="6" id="KW-1185">Reference proteome</keyword>
<gene>
    <name evidence="5" type="ORF">BN12_280003</name>
</gene>
<dbReference type="STRING" id="1194083.BN12_280003"/>
<dbReference type="InterPro" id="IPR002347">
    <property type="entry name" value="SDR_fam"/>
</dbReference>
<keyword evidence="2" id="KW-0560">Oxidoreductase</keyword>
<dbReference type="SUPFAM" id="SSF51735">
    <property type="entry name" value="NAD(P)-binding Rossmann-fold domains"/>
    <property type="match status" value="1"/>
</dbReference>
<dbReference type="Pfam" id="PF00106">
    <property type="entry name" value="adh_short"/>
    <property type="match status" value="1"/>
</dbReference>
<evidence type="ECO:0000313" key="5">
    <source>
        <dbReference type="EMBL" id="CCH78347.1"/>
    </source>
</evidence>
<dbReference type="OrthoDB" id="3743899at2"/>
<reference evidence="5 6" key="1">
    <citation type="journal article" date="2013" name="ISME J.">
        <title>A metabolic model for members of the genus Tetrasphaera involved in enhanced biological phosphorus removal.</title>
        <authorList>
            <person name="Kristiansen R."/>
            <person name="Nguyen H.T.T."/>
            <person name="Saunders A.M."/>
            <person name="Nielsen J.L."/>
            <person name="Wimmer R."/>
            <person name="Le V.Q."/>
            <person name="McIlroy S.J."/>
            <person name="Petrovski S."/>
            <person name="Seviour R.J."/>
            <person name="Calteau A."/>
            <person name="Nielsen K.L."/>
            <person name="Nielsen P.H."/>
        </authorList>
    </citation>
    <scope>NUCLEOTIDE SEQUENCE [LARGE SCALE GENOMIC DNA]</scope>
    <source>
        <strain evidence="5 6">T1-X7</strain>
    </source>
</reference>
<comment type="caution">
    <text evidence="5">The sequence shown here is derived from an EMBL/GenBank/DDBJ whole genome shotgun (WGS) entry which is preliminary data.</text>
</comment>
<dbReference type="RefSeq" id="WP_048556028.1">
    <property type="nucleotide sequence ID" value="NZ_HF570958.1"/>
</dbReference>
<dbReference type="SMART" id="SM00822">
    <property type="entry name" value="PKS_KR"/>
    <property type="match status" value="1"/>
</dbReference>
<organism evidence="5 6">
    <name type="scientific">Nostocoides japonicum T1-X7</name>
    <dbReference type="NCBI Taxonomy" id="1194083"/>
    <lineage>
        <taxon>Bacteria</taxon>
        <taxon>Bacillati</taxon>
        <taxon>Actinomycetota</taxon>
        <taxon>Actinomycetes</taxon>
        <taxon>Micrococcales</taxon>
        <taxon>Intrasporangiaceae</taxon>
        <taxon>Nostocoides</taxon>
    </lineage>
</organism>
<dbReference type="InterPro" id="IPR057326">
    <property type="entry name" value="KR_dom"/>
</dbReference>
<dbReference type="InterPro" id="IPR036291">
    <property type="entry name" value="NAD(P)-bd_dom_sf"/>
</dbReference>
<dbReference type="PRINTS" id="PR00081">
    <property type="entry name" value="GDHRDH"/>
</dbReference>
<name>A0A077LZP7_9MICO</name>
<dbReference type="AlphaFoldDB" id="A0A077LZP7"/>
<dbReference type="GO" id="GO:0016491">
    <property type="term" value="F:oxidoreductase activity"/>
    <property type="evidence" value="ECO:0007669"/>
    <property type="project" value="UniProtKB-KW"/>
</dbReference>
<dbReference type="PANTHER" id="PTHR44196:SF1">
    <property type="entry name" value="DEHYDROGENASE_REDUCTASE SDR FAMILY MEMBER 7B"/>
    <property type="match status" value="1"/>
</dbReference>
<dbReference type="CDD" id="cd05233">
    <property type="entry name" value="SDR_c"/>
    <property type="match status" value="1"/>
</dbReference>
<evidence type="ECO:0000256" key="3">
    <source>
        <dbReference type="RuleBase" id="RU000363"/>
    </source>
</evidence>
<dbReference type="PANTHER" id="PTHR44196">
    <property type="entry name" value="DEHYDROGENASE/REDUCTASE SDR FAMILY MEMBER 7B"/>
    <property type="match status" value="1"/>
</dbReference>
<dbReference type="Proteomes" id="UP000035721">
    <property type="component" value="Unassembled WGS sequence"/>
</dbReference>
<dbReference type="PROSITE" id="PS00061">
    <property type="entry name" value="ADH_SHORT"/>
    <property type="match status" value="1"/>
</dbReference>
<dbReference type="PRINTS" id="PR00080">
    <property type="entry name" value="SDRFAMILY"/>
</dbReference>
<dbReference type="InterPro" id="IPR020904">
    <property type="entry name" value="Sc_DH/Rdtase_CS"/>
</dbReference>
<feature type="domain" description="Ketoreductase" evidence="4">
    <location>
        <begin position="6"/>
        <end position="184"/>
    </location>
</feature>
<evidence type="ECO:0000256" key="2">
    <source>
        <dbReference type="ARBA" id="ARBA00023002"/>
    </source>
</evidence>
<accession>A0A077LZP7</accession>
<dbReference type="Gene3D" id="3.40.50.720">
    <property type="entry name" value="NAD(P)-binding Rossmann-like Domain"/>
    <property type="match status" value="1"/>
</dbReference>
<proteinExistence type="inferred from homology"/>
<protein>
    <submittedName>
        <fullName evidence="5">Putative oxidoreductase</fullName>
    </submittedName>
</protein>
<dbReference type="GO" id="GO:0016020">
    <property type="term" value="C:membrane"/>
    <property type="evidence" value="ECO:0007669"/>
    <property type="project" value="TreeGrafter"/>
</dbReference>
<comment type="similarity">
    <text evidence="1 3">Belongs to the short-chain dehydrogenases/reductases (SDR) family.</text>
</comment>
<dbReference type="EMBL" id="CAJB01000201">
    <property type="protein sequence ID" value="CCH78347.1"/>
    <property type="molecule type" value="Genomic_DNA"/>
</dbReference>
<evidence type="ECO:0000259" key="4">
    <source>
        <dbReference type="SMART" id="SM00822"/>
    </source>
</evidence>